<protein>
    <submittedName>
        <fullName evidence="2">Uncharacterized protein</fullName>
    </submittedName>
</protein>
<dbReference type="Pfam" id="PF20134">
    <property type="entry name" value="DUF6524"/>
    <property type="match status" value="1"/>
</dbReference>
<keyword evidence="1" id="KW-0472">Membrane</keyword>
<keyword evidence="1" id="KW-0812">Transmembrane</keyword>
<reference evidence="2 3" key="1">
    <citation type="submission" date="2018-07" db="EMBL/GenBank/DDBJ databases">
        <title>Genomic Encyclopedia of Type Strains, Phase IV (KMG-IV): sequencing the most valuable type-strain genomes for metagenomic binning, comparative biology and taxonomic classification.</title>
        <authorList>
            <person name="Goeker M."/>
        </authorList>
    </citation>
    <scope>NUCLEOTIDE SEQUENCE [LARGE SCALE GENOMIC DNA]</scope>
    <source>
        <strain evidence="2 3">DSM 26407</strain>
    </source>
</reference>
<sequence>MAMKQFGGTGLLLRFLVGLVLVFASYNPEAWSYWHWALANLPDFSVLKAFVGVVLLIGWTIYLRATVRSLGPFGLILAVAFFGTLIWLLVDTGILPADSVRAVSYIVLVIISGVLAVGVSWSHVRRRITGQIDVDEIEED</sequence>
<evidence type="ECO:0000313" key="3">
    <source>
        <dbReference type="Proteomes" id="UP000252707"/>
    </source>
</evidence>
<comment type="caution">
    <text evidence="2">The sequence shown here is derived from an EMBL/GenBank/DDBJ whole genome shotgun (WGS) entry which is preliminary data.</text>
</comment>
<evidence type="ECO:0000313" key="2">
    <source>
        <dbReference type="EMBL" id="RCX33382.1"/>
    </source>
</evidence>
<accession>A0A369CH32</accession>
<dbReference type="OrthoDB" id="7272344at2"/>
<dbReference type="Proteomes" id="UP000252707">
    <property type="component" value="Unassembled WGS sequence"/>
</dbReference>
<dbReference type="EMBL" id="QPJY01000001">
    <property type="protein sequence ID" value="RCX33382.1"/>
    <property type="molecule type" value="Genomic_DNA"/>
</dbReference>
<feature type="transmembrane region" description="Helical" evidence="1">
    <location>
        <begin position="102"/>
        <end position="121"/>
    </location>
</feature>
<keyword evidence="1" id="KW-1133">Transmembrane helix</keyword>
<feature type="transmembrane region" description="Helical" evidence="1">
    <location>
        <begin position="44"/>
        <end position="63"/>
    </location>
</feature>
<dbReference type="InterPro" id="IPR045387">
    <property type="entry name" value="DUF6524"/>
</dbReference>
<name>A0A369CH32_9GAMM</name>
<feature type="transmembrane region" description="Helical" evidence="1">
    <location>
        <begin position="70"/>
        <end position="90"/>
    </location>
</feature>
<organism evidence="2 3">
    <name type="scientific">Thioalbus denitrificans</name>
    <dbReference type="NCBI Taxonomy" id="547122"/>
    <lineage>
        <taxon>Bacteria</taxon>
        <taxon>Pseudomonadati</taxon>
        <taxon>Pseudomonadota</taxon>
        <taxon>Gammaproteobacteria</taxon>
        <taxon>Chromatiales</taxon>
        <taxon>Ectothiorhodospiraceae</taxon>
        <taxon>Thioalbus</taxon>
    </lineage>
</organism>
<dbReference type="AlphaFoldDB" id="A0A369CH32"/>
<proteinExistence type="predicted"/>
<dbReference type="RefSeq" id="WP_114278225.1">
    <property type="nucleotide sequence ID" value="NZ_QPJY01000001.1"/>
</dbReference>
<evidence type="ECO:0000256" key="1">
    <source>
        <dbReference type="SAM" id="Phobius"/>
    </source>
</evidence>
<gene>
    <name evidence="2" type="ORF">DFQ59_101683</name>
</gene>
<keyword evidence="3" id="KW-1185">Reference proteome</keyword>